<dbReference type="EMBL" id="JAAHFQ010000005">
    <property type="protein sequence ID" value="NER26162.1"/>
    <property type="molecule type" value="Genomic_DNA"/>
</dbReference>
<sequence>MSIWIITTGNSDVQLNTKAHWQNLLRIAKRQLDNRGFTPTEGTDNRFLAHARAMGAVYSQPQAKEYWGDLAFPLLDNFIGQIQNEKIDQIILILTNQAAVFSPEERRSQHHPYWQDTCFLEPILTTYLKDKFPQAELKPLLLQPESSSEGLDDWNSVLTLIQGEFSKLDFPKQSTIYVSHQAGTPAISSAVQFSSLAKFGERVNFLVSNERDSKLTRVLNSSTYLRGIRLQEAKALLERHDYSGVKALLSSSLNDEIKDLLDAAIQWNFAKFDEFAKAVEEAAEKYAKDNEWWQTLEEEVQARSNEWWWTAYESAYLGVVRLRQENTVEAMFHSFRAFEGLAIKNAERHGISGKFGRRAFKCLRHRKQAEWNRHPYIKTLIELDTTGEKQRNDLLDKRNNLFHQLQGFQKNDLFKAWDSDESHWQEKVLGCLNFVSGETFKFLDREESDGTVASLMVRVHEKLDNAITQSVAS</sequence>
<evidence type="ECO:0008006" key="2">
    <source>
        <dbReference type="Google" id="ProtNLM"/>
    </source>
</evidence>
<organism evidence="1">
    <name type="scientific">Symploca sp. SIO1C4</name>
    <dbReference type="NCBI Taxonomy" id="2607765"/>
    <lineage>
        <taxon>Bacteria</taxon>
        <taxon>Bacillati</taxon>
        <taxon>Cyanobacteriota</taxon>
        <taxon>Cyanophyceae</taxon>
        <taxon>Coleofasciculales</taxon>
        <taxon>Coleofasciculaceae</taxon>
        <taxon>Symploca</taxon>
    </lineage>
</organism>
<evidence type="ECO:0000313" key="1">
    <source>
        <dbReference type="EMBL" id="NER26162.1"/>
    </source>
</evidence>
<comment type="caution">
    <text evidence="1">The sequence shown here is derived from an EMBL/GenBank/DDBJ whole genome shotgun (WGS) entry which is preliminary data.</text>
</comment>
<gene>
    <name evidence="1" type="ORF">F6J89_00425</name>
</gene>
<dbReference type="AlphaFoldDB" id="A0A6B3N6B3"/>
<proteinExistence type="predicted"/>
<name>A0A6B3N6B3_9CYAN</name>
<accession>A0A6B3N6B3</accession>
<reference evidence="1" key="1">
    <citation type="submission" date="2019-11" db="EMBL/GenBank/DDBJ databases">
        <title>Genomic insights into an expanded diversity of filamentous marine cyanobacteria reveals the extraordinary biosynthetic potential of Moorea and Okeania.</title>
        <authorList>
            <person name="Ferreira Leao T."/>
            <person name="Wang M."/>
            <person name="Moss N."/>
            <person name="Da Silva R."/>
            <person name="Sanders J."/>
            <person name="Nurk S."/>
            <person name="Gurevich A."/>
            <person name="Humphrey G."/>
            <person name="Reher R."/>
            <person name="Zhu Q."/>
            <person name="Belda-Ferre P."/>
            <person name="Glukhov E."/>
            <person name="Rex R."/>
            <person name="Dorrestein P.C."/>
            <person name="Knight R."/>
            <person name="Pevzner P."/>
            <person name="Gerwick W.H."/>
            <person name="Gerwick L."/>
        </authorList>
    </citation>
    <scope>NUCLEOTIDE SEQUENCE</scope>
    <source>
        <strain evidence="1">SIO1C4</strain>
    </source>
</reference>
<protein>
    <recommendedName>
        <fullName evidence="2">CRISPR-associated protein</fullName>
    </recommendedName>
</protein>